<reference evidence="3" key="1">
    <citation type="journal article" date="2017" name="Genome Biol.">
        <title>Comparative genomics reveals high biological diversity and specific adaptations in the industrially and medically important fungal genus Aspergillus.</title>
        <authorList>
            <person name="de Vries R.P."/>
            <person name="Riley R."/>
            <person name="Wiebenga A."/>
            <person name="Aguilar-Osorio G."/>
            <person name="Amillis S."/>
            <person name="Uchima C.A."/>
            <person name="Anderluh G."/>
            <person name="Asadollahi M."/>
            <person name="Askin M."/>
            <person name="Barry K."/>
            <person name="Battaglia E."/>
            <person name="Bayram O."/>
            <person name="Benocci T."/>
            <person name="Braus-Stromeyer S.A."/>
            <person name="Caldana C."/>
            <person name="Canovas D."/>
            <person name="Cerqueira G.C."/>
            <person name="Chen F."/>
            <person name="Chen W."/>
            <person name="Choi C."/>
            <person name="Clum A."/>
            <person name="Dos Santos R.A."/>
            <person name="Damasio A.R."/>
            <person name="Diallinas G."/>
            <person name="Emri T."/>
            <person name="Fekete E."/>
            <person name="Flipphi M."/>
            <person name="Freyberg S."/>
            <person name="Gallo A."/>
            <person name="Gournas C."/>
            <person name="Habgood R."/>
            <person name="Hainaut M."/>
            <person name="Harispe M.L."/>
            <person name="Henrissat B."/>
            <person name="Hilden K.S."/>
            <person name="Hope R."/>
            <person name="Hossain A."/>
            <person name="Karabika E."/>
            <person name="Karaffa L."/>
            <person name="Karanyi Z."/>
            <person name="Krasevec N."/>
            <person name="Kuo A."/>
            <person name="Kusch H."/>
            <person name="LaButti K."/>
            <person name="Lagendijk E.L."/>
            <person name="Lapidus A."/>
            <person name="Levasseur A."/>
            <person name="Lindquist E."/>
            <person name="Lipzen A."/>
            <person name="Logrieco A.F."/>
            <person name="MacCabe A."/>
            <person name="Maekelae M.R."/>
            <person name="Malavazi I."/>
            <person name="Melin P."/>
            <person name="Meyer V."/>
            <person name="Mielnichuk N."/>
            <person name="Miskei M."/>
            <person name="Molnar A.P."/>
            <person name="Mule G."/>
            <person name="Ngan C.Y."/>
            <person name="Orejas M."/>
            <person name="Orosz E."/>
            <person name="Ouedraogo J.P."/>
            <person name="Overkamp K.M."/>
            <person name="Park H.-S."/>
            <person name="Perrone G."/>
            <person name="Piumi F."/>
            <person name="Punt P.J."/>
            <person name="Ram A.F."/>
            <person name="Ramon A."/>
            <person name="Rauscher S."/>
            <person name="Record E."/>
            <person name="Riano-Pachon D.M."/>
            <person name="Robert V."/>
            <person name="Roehrig J."/>
            <person name="Ruller R."/>
            <person name="Salamov A."/>
            <person name="Salih N.S."/>
            <person name="Samson R.A."/>
            <person name="Sandor E."/>
            <person name="Sanguinetti M."/>
            <person name="Schuetze T."/>
            <person name="Sepcic K."/>
            <person name="Shelest E."/>
            <person name="Sherlock G."/>
            <person name="Sophianopoulou V."/>
            <person name="Squina F.M."/>
            <person name="Sun H."/>
            <person name="Susca A."/>
            <person name="Todd R.B."/>
            <person name="Tsang A."/>
            <person name="Unkles S.E."/>
            <person name="van de Wiele N."/>
            <person name="van Rossen-Uffink D."/>
            <person name="Oliveira J.V."/>
            <person name="Vesth T.C."/>
            <person name="Visser J."/>
            <person name="Yu J.-H."/>
            <person name="Zhou M."/>
            <person name="Andersen M.R."/>
            <person name="Archer D.B."/>
            <person name="Baker S.E."/>
            <person name="Benoit I."/>
            <person name="Brakhage A.A."/>
            <person name="Braus G.H."/>
            <person name="Fischer R."/>
            <person name="Frisvad J.C."/>
            <person name="Goldman G.H."/>
            <person name="Houbraken J."/>
            <person name="Oakley B."/>
            <person name="Pocsi I."/>
            <person name="Scazzocchio C."/>
            <person name="Seiboth B."/>
            <person name="vanKuyk P.A."/>
            <person name="Wortman J."/>
            <person name="Dyer P.S."/>
            <person name="Grigoriev I.V."/>
        </authorList>
    </citation>
    <scope>NUCLEOTIDE SEQUENCE [LARGE SCALE GENOMIC DNA]</scope>
    <source>
        <strain evidence="3">ITEM 5010</strain>
    </source>
</reference>
<name>A0A1R3RQ39_ASPC5</name>
<proteinExistence type="predicted"/>
<dbReference type="EMBL" id="KV907498">
    <property type="protein sequence ID" value="OOF96607.1"/>
    <property type="molecule type" value="Genomic_DNA"/>
</dbReference>
<feature type="region of interest" description="Disordered" evidence="1">
    <location>
        <begin position="28"/>
        <end position="61"/>
    </location>
</feature>
<evidence type="ECO:0000256" key="1">
    <source>
        <dbReference type="SAM" id="MobiDB-lite"/>
    </source>
</evidence>
<evidence type="ECO:0000313" key="3">
    <source>
        <dbReference type="Proteomes" id="UP000188318"/>
    </source>
</evidence>
<dbReference type="AlphaFoldDB" id="A0A1R3RQ39"/>
<protein>
    <submittedName>
        <fullName evidence="2">Uncharacterized protein</fullName>
    </submittedName>
</protein>
<keyword evidence="3" id="KW-1185">Reference proteome</keyword>
<feature type="compositionally biased region" description="Low complexity" evidence="1">
    <location>
        <begin position="31"/>
        <end position="57"/>
    </location>
</feature>
<evidence type="ECO:0000313" key="2">
    <source>
        <dbReference type="EMBL" id="OOF96607.1"/>
    </source>
</evidence>
<gene>
    <name evidence="2" type="ORF">ASPCADRAFT_129683</name>
</gene>
<dbReference type="VEuPathDB" id="FungiDB:ASPCADRAFT_129683"/>
<organism evidence="2 3">
    <name type="scientific">Aspergillus carbonarius (strain ITEM 5010)</name>
    <dbReference type="NCBI Taxonomy" id="602072"/>
    <lineage>
        <taxon>Eukaryota</taxon>
        <taxon>Fungi</taxon>
        <taxon>Dikarya</taxon>
        <taxon>Ascomycota</taxon>
        <taxon>Pezizomycotina</taxon>
        <taxon>Eurotiomycetes</taxon>
        <taxon>Eurotiomycetidae</taxon>
        <taxon>Eurotiales</taxon>
        <taxon>Aspergillaceae</taxon>
        <taxon>Aspergillus</taxon>
        <taxon>Aspergillus subgen. Circumdati</taxon>
    </lineage>
</organism>
<accession>A0A1R3RQ39</accession>
<dbReference type="Proteomes" id="UP000188318">
    <property type="component" value="Unassembled WGS sequence"/>
</dbReference>
<sequence length="184" mass="20710">MGFGNRLFHHVWDILSRQPVGGLFPRLQRGSSSYPSRSTKSSGTNSGSTKPSGSRGSNTRRGRARGIVHWNLPLKLLFHLPLLPDCRLTSGCLRVPVAFRDRLLHHIWDIPNGHAGCLFLQSQWNSGSDCRCRRARGVIDWNLLSKFVFHLPLLLDRCLAGGCLRVLVGFGKRLSYHIRDICSR</sequence>